<dbReference type="FunFam" id="3.40.50.2000:FF:000197">
    <property type="entry name" value="Alpha-1,4 glucan phosphorylase"/>
    <property type="match status" value="1"/>
</dbReference>
<dbReference type="OrthoDB" id="8841312at2759"/>
<reference evidence="5" key="1">
    <citation type="journal article" date="2023" name="Science">
        <title>Genome structures resolve the early diversification of teleost fishes.</title>
        <authorList>
            <person name="Parey E."/>
            <person name="Louis A."/>
            <person name="Montfort J."/>
            <person name="Bouchez O."/>
            <person name="Roques C."/>
            <person name="Iampietro C."/>
            <person name="Lluch J."/>
            <person name="Castinel A."/>
            <person name="Donnadieu C."/>
            <person name="Desvignes T."/>
            <person name="Floi Bucao C."/>
            <person name="Jouanno E."/>
            <person name="Wen M."/>
            <person name="Mejri S."/>
            <person name="Dirks R."/>
            <person name="Jansen H."/>
            <person name="Henkel C."/>
            <person name="Chen W.J."/>
            <person name="Zahm M."/>
            <person name="Cabau C."/>
            <person name="Klopp C."/>
            <person name="Thompson A.W."/>
            <person name="Robinson-Rechavi M."/>
            <person name="Braasch I."/>
            <person name="Lecointre G."/>
            <person name="Bobe J."/>
            <person name="Postlethwait J.H."/>
            <person name="Berthelot C."/>
            <person name="Roest Crollius H."/>
            <person name="Guiguen Y."/>
        </authorList>
    </citation>
    <scope>NUCLEOTIDE SEQUENCE</scope>
    <source>
        <strain evidence="5">WJC10195</strain>
    </source>
</reference>
<protein>
    <recommendedName>
        <fullName evidence="4">Alpha-1,4 glucan phosphorylase</fullName>
        <ecNumber evidence="4">2.4.1.1</ecNumber>
    </recommendedName>
</protein>
<dbReference type="Gene3D" id="3.40.50.2000">
    <property type="entry name" value="Glycogen Phosphorylase B"/>
    <property type="match status" value="2"/>
</dbReference>
<evidence type="ECO:0000313" key="6">
    <source>
        <dbReference type="Proteomes" id="UP001152622"/>
    </source>
</evidence>
<sequence length="79" mass="9253">MLLNHDRFKVFADYEAYISCQEKVNDLYRNPKEWTRKVIHNIAGSGKFSSDRTISEYAREIWGVEPSDVKIPPPNVPRE</sequence>
<comment type="similarity">
    <text evidence="2 4">Belongs to the glycogen phosphorylase family.</text>
</comment>
<dbReference type="GO" id="GO:0005737">
    <property type="term" value="C:cytoplasm"/>
    <property type="evidence" value="ECO:0007669"/>
    <property type="project" value="TreeGrafter"/>
</dbReference>
<keyword evidence="4" id="KW-0808">Transferase</keyword>
<name>A0A9Q1FJ27_SYNKA</name>
<accession>A0A9Q1FJ27</accession>
<dbReference type="PANTHER" id="PTHR11468:SF29">
    <property type="entry name" value="GLYCOGEN PHOSPHORYLASE, BRAIN FORM"/>
    <property type="match status" value="1"/>
</dbReference>
<keyword evidence="4" id="KW-0328">Glycosyltransferase</keyword>
<dbReference type="GO" id="GO:0005980">
    <property type="term" value="P:glycogen catabolic process"/>
    <property type="evidence" value="ECO:0007669"/>
    <property type="project" value="TreeGrafter"/>
</dbReference>
<evidence type="ECO:0000256" key="1">
    <source>
        <dbReference type="ARBA" id="ARBA00001275"/>
    </source>
</evidence>
<dbReference type="GO" id="GO:0008184">
    <property type="term" value="F:glycogen phosphorylase activity"/>
    <property type="evidence" value="ECO:0007669"/>
    <property type="project" value="InterPro"/>
</dbReference>
<keyword evidence="4" id="KW-0119">Carbohydrate metabolism</keyword>
<keyword evidence="4" id="KW-0663">Pyridoxal phosphate</keyword>
<dbReference type="PANTHER" id="PTHR11468">
    <property type="entry name" value="GLYCOGEN PHOSPHORYLASE"/>
    <property type="match status" value="1"/>
</dbReference>
<dbReference type="InterPro" id="IPR000811">
    <property type="entry name" value="Glyco_trans_35"/>
</dbReference>
<dbReference type="EMBL" id="JAINUF010000005">
    <property type="protein sequence ID" value="KAJ8359555.1"/>
    <property type="molecule type" value="Genomic_DNA"/>
</dbReference>
<gene>
    <name evidence="5" type="ORF">SKAU_G00160800</name>
</gene>
<evidence type="ECO:0000313" key="5">
    <source>
        <dbReference type="EMBL" id="KAJ8359555.1"/>
    </source>
</evidence>
<comment type="function">
    <text evidence="4">Allosteric enzyme that catalyzes the rate-limiting step in glycogen catabolism, the phosphorolytic cleavage of glycogen to produce glucose-1-phosphate, and plays a central role in maintaining cellular and organismal glucose homeostasis.</text>
</comment>
<evidence type="ECO:0000256" key="4">
    <source>
        <dbReference type="RuleBase" id="RU000587"/>
    </source>
</evidence>
<organism evidence="5 6">
    <name type="scientific">Synaphobranchus kaupii</name>
    <name type="common">Kaup's arrowtooth eel</name>
    <dbReference type="NCBI Taxonomy" id="118154"/>
    <lineage>
        <taxon>Eukaryota</taxon>
        <taxon>Metazoa</taxon>
        <taxon>Chordata</taxon>
        <taxon>Craniata</taxon>
        <taxon>Vertebrata</taxon>
        <taxon>Euteleostomi</taxon>
        <taxon>Actinopterygii</taxon>
        <taxon>Neopterygii</taxon>
        <taxon>Teleostei</taxon>
        <taxon>Anguilliformes</taxon>
        <taxon>Synaphobranchidae</taxon>
        <taxon>Synaphobranchus</taxon>
    </lineage>
</organism>
<comment type="cofactor">
    <cofactor evidence="4">
        <name>pyridoxal 5'-phosphate</name>
        <dbReference type="ChEBI" id="CHEBI:597326"/>
    </cofactor>
</comment>
<dbReference type="Pfam" id="PF00343">
    <property type="entry name" value="Phosphorylase"/>
    <property type="match status" value="1"/>
</dbReference>
<proteinExistence type="inferred from homology"/>
<comment type="catalytic activity">
    <reaction evidence="1 4">
        <text>[(1-&gt;4)-alpha-D-glucosyl](n) + phosphate = [(1-&gt;4)-alpha-D-glucosyl](n-1) + alpha-D-glucose 1-phosphate</text>
        <dbReference type="Rhea" id="RHEA:41732"/>
        <dbReference type="Rhea" id="RHEA-COMP:9584"/>
        <dbReference type="Rhea" id="RHEA-COMP:9586"/>
        <dbReference type="ChEBI" id="CHEBI:15444"/>
        <dbReference type="ChEBI" id="CHEBI:43474"/>
        <dbReference type="ChEBI" id="CHEBI:58601"/>
        <dbReference type="EC" id="2.4.1.1"/>
    </reaction>
</comment>
<keyword evidence="6" id="KW-1185">Reference proteome</keyword>
<dbReference type="Proteomes" id="UP001152622">
    <property type="component" value="Chromosome 5"/>
</dbReference>
<evidence type="ECO:0000256" key="2">
    <source>
        <dbReference type="ARBA" id="ARBA00006047"/>
    </source>
</evidence>
<evidence type="ECO:0000256" key="3">
    <source>
        <dbReference type="ARBA" id="ARBA00022553"/>
    </source>
</evidence>
<dbReference type="SUPFAM" id="SSF53756">
    <property type="entry name" value="UDP-Glycosyltransferase/glycogen phosphorylase"/>
    <property type="match status" value="1"/>
</dbReference>
<dbReference type="EC" id="2.4.1.1" evidence="4"/>
<comment type="caution">
    <text evidence="5">The sequence shown here is derived from an EMBL/GenBank/DDBJ whole genome shotgun (WGS) entry which is preliminary data.</text>
</comment>
<dbReference type="AlphaFoldDB" id="A0A9Q1FJ27"/>
<dbReference type="GO" id="GO:0030170">
    <property type="term" value="F:pyridoxal phosphate binding"/>
    <property type="evidence" value="ECO:0007669"/>
    <property type="project" value="TreeGrafter"/>
</dbReference>
<keyword evidence="3" id="KW-0597">Phosphoprotein</keyword>